<dbReference type="Proteomes" id="UP000663838">
    <property type="component" value="Unassembled WGS sequence"/>
</dbReference>
<gene>
    <name evidence="2" type="ORF">KIK155_LOCUS21153</name>
    <name evidence="3" type="ORF">TOA249_LOCUS13644</name>
</gene>
<dbReference type="PANTHER" id="PTHR45691:SF6">
    <property type="entry name" value="PROTEIN DIAPHANOUS"/>
    <property type="match status" value="1"/>
</dbReference>
<comment type="caution">
    <text evidence="2">The sequence shown here is derived from an EMBL/GenBank/DDBJ whole genome shotgun (WGS) entry which is preliminary data.</text>
</comment>
<organism evidence="2 4">
    <name type="scientific">Rotaria socialis</name>
    <dbReference type="NCBI Taxonomy" id="392032"/>
    <lineage>
        <taxon>Eukaryota</taxon>
        <taxon>Metazoa</taxon>
        <taxon>Spiralia</taxon>
        <taxon>Gnathifera</taxon>
        <taxon>Rotifera</taxon>
        <taxon>Eurotatoria</taxon>
        <taxon>Bdelloidea</taxon>
        <taxon>Philodinida</taxon>
        <taxon>Philodinidae</taxon>
        <taxon>Rotaria</taxon>
    </lineage>
</organism>
<reference evidence="2" key="1">
    <citation type="submission" date="2021-02" db="EMBL/GenBank/DDBJ databases">
        <authorList>
            <person name="Nowell W R."/>
        </authorList>
    </citation>
    <scope>NUCLEOTIDE SEQUENCE</scope>
</reference>
<dbReference type="EMBL" id="CAJOBS010000814">
    <property type="protein sequence ID" value="CAF4646159.1"/>
    <property type="molecule type" value="Genomic_DNA"/>
</dbReference>
<dbReference type="Proteomes" id="UP000663865">
    <property type="component" value="Unassembled WGS sequence"/>
</dbReference>
<sequence length="572" mass="64498">MLRSNLRADQNQFYAGQTNVNGYNTEQRRINNQTVSFATPRTTNGRPLENSQFILQPNQANVQFYNKNNTSSQSQAWQTVNGNTYSTTDSILTQALPGTLSTPKGWYSEVVNSSEPAANQVETNLNTDMIETNQDYQNFESSDASPIVYASTDQVNQIVNGASSTKLLPSINVRNMNNSRVDYSNTADNYCSSQEQPTLVTTQQQISTVNVQPELPPEPPVVVRKKLLNDTVTYRQNVSVRYLQPPTPPPPGPIIIREICPPPPPPQSPVQIRQRPAPPPTPPPIVIRDRPPPAPPRLPPQIVEKLLPPQRPPPPRTITEYFAQRPPKPADVIIERWLPYKRTDRRRIFFERAPAPYMPPREPNLIVVHDQAHARVHKEFINGGVIRADPQYYAQQFGAEFDASLIKSKYGHLVDEATHSVPPPPLQQIPPTNIQQYPVSYSGGYQSPSSPLISTIWDQMKSFSPSPQPPSYPYPNSYRYFGQSPEMNHLNSYQSHNDYRNQIGDIRTMADSASLWNRDSYSSYPRPHIPSYQFSSASPLPTKTFQVNSDRELENVLSDLTNGHVPPPFRSN</sequence>
<evidence type="ECO:0000313" key="3">
    <source>
        <dbReference type="EMBL" id="CAF4646159.1"/>
    </source>
</evidence>
<dbReference type="GO" id="GO:0030041">
    <property type="term" value="P:actin filament polymerization"/>
    <property type="evidence" value="ECO:0007669"/>
    <property type="project" value="TreeGrafter"/>
</dbReference>
<dbReference type="InterPro" id="IPR051412">
    <property type="entry name" value="Formin_Homology_Diaphanous_sf"/>
</dbReference>
<evidence type="ECO:0000313" key="4">
    <source>
        <dbReference type="Proteomes" id="UP000663865"/>
    </source>
</evidence>
<dbReference type="GO" id="GO:0005884">
    <property type="term" value="C:actin filament"/>
    <property type="evidence" value="ECO:0007669"/>
    <property type="project" value="TreeGrafter"/>
</dbReference>
<proteinExistence type="predicted"/>
<feature type="compositionally biased region" description="Pro residues" evidence="1">
    <location>
        <begin position="276"/>
        <end position="285"/>
    </location>
</feature>
<evidence type="ECO:0000313" key="2">
    <source>
        <dbReference type="EMBL" id="CAF3605437.1"/>
    </source>
</evidence>
<feature type="region of interest" description="Disordered" evidence="1">
    <location>
        <begin position="258"/>
        <end position="296"/>
    </location>
</feature>
<dbReference type="AlphaFoldDB" id="A0A818NEQ6"/>
<protein>
    <submittedName>
        <fullName evidence="2">Uncharacterized protein</fullName>
    </submittedName>
</protein>
<evidence type="ECO:0000256" key="1">
    <source>
        <dbReference type="SAM" id="MobiDB-lite"/>
    </source>
</evidence>
<accession>A0A818NEQ6</accession>
<dbReference type="PANTHER" id="PTHR45691">
    <property type="entry name" value="PROTEIN DIAPHANOUS"/>
    <property type="match status" value="1"/>
</dbReference>
<name>A0A818NEQ6_9BILA</name>
<dbReference type="EMBL" id="CAJNYV010003721">
    <property type="protein sequence ID" value="CAF3605437.1"/>
    <property type="molecule type" value="Genomic_DNA"/>
</dbReference>